<protein>
    <submittedName>
        <fullName evidence="1">Uncharacterized protein</fullName>
    </submittedName>
</protein>
<gene>
    <name evidence="1" type="ORF">NPIL_231771</name>
</gene>
<name>A0A8X6MYK2_NEPPI</name>
<dbReference type="Proteomes" id="UP000887013">
    <property type="component" value="Unassembled WGS sequence"/>
</dbReference>
<dbReference type="EMBL" id="BMAW01098398">
    <property type="protein sequence ID" value="GFS84671.1"/>
    <property type="molecule type" value="Genomic_DNA"/>
</dbReference>
<accession>A0A8X6MYK2</accession>
<proteinExistence type="predicted"/>
<reference evidence="1" key="1">
    <citation type="submission" date="2020-08" db="EMBL/GenBank/DDBJ databases">
        <title>Multicomponent nature underlies the extraordinary mechanical properties of spider dragline silk.</title>
        <authorList>
            <person name="Kono N."/>
            <person name="Nakamura H."/>
            <person name="Mori M."/>
            <person name="Yoshida Y."/>
            <person name="Ohtoshi R."/>
            <person name="Malay A.D."/>
            <person name="Moran D.A.P."/>
            <person name="Tomita M."/>
            <person name="Numata K."/>
            <person name="Arakawa K."/>
        </authorList>
    </citation>
    <scope>NUCLEOTIDE SEQUENCE</scope>
</reference>
<evidence type="ECO:0000313" key="2">
    <source>
        <dbReference type="Proteomes" id="UP000887013"/>
    </source>
</evidence>
<comment type="caution">
    <text evidence="1">The sequence shown here is derived from an EMBL/GenBank/DDBJ whole genome shotgun (WGS) entry which is preliminary data.</text>
</comment>
<evidence type="ECO:0000313" key="1">
    <source>
        <dbReference type="EMBL" id="GFS84671.1"/>
    </source>
</evidence>
<sequence>MTCHEEAEYWINKLENKETKILDGIDVIEEANGDEIEDETEVELSDEIEDGNDDIYDKFNDEFDDENEDDIGIMNPKSDIKTRHANEEQNYFSKASDMWVYESINNHQVTRLENNQFAYTYINKPFCCNAYFDSNTDETDI</sequence>
<dbReference type="AlphaFoldDB" id="A0A8X6MYK2"/>
<organism evidence="1 2">
    <name type="scientific">Nephila pilipes</name>
    <name type="common">Giant wood spider</name>
    <name type="synonym">Nephila maculata</name>
    <dbReference type="NCBI Taxonomy" id="299642"/>
    <lineage>
        <taxon>Eukaryota</taxon>
        <taxon>Metazoa</taxon>
        <taxon>Ecdysozoa</taxon>
        <taxon>Arthropoda</taxon>
        <taxon>Chelicerata</taxon>
        <taxon>Arachnida</taxon>
        <taxon>Araneae</taxon>
        <taxon>Araneomorphae</taxon>
        <taxon>Entelegynae</taxon>
        <taxon>Araneoidea</taxon>
        <taxon>Nephilidae</taxon>
        <taxon>Nephila</taxon>
    </lineage>
</organism>
<keyword evidence="2" id="KW-1185">Reference proteome</keyword>